<keyword evidence="3" id="KW-1185">Reference proteome</keyword>
<protein>
    <recommendedName>
        <fullName evidence="4">TRAP C4-dicarboxylate transport system permease DctM subunit domain-containing protein</fullName>
    </recommendedName>
</protein>
<feature type="transmembrane region" description="Helical" evidence="1">
    <location>
        <begin position="53"/>
        <end position="76"/>
    </location>
</feature>
<reference evidence="2 3" key="1">
    <citation type="submission" date="2020-08" db="EMBL/GenBank/DDBJ databases">
        <title>Genomic Encyclopedia of Type Strains, Phase IV (KMG-IV): sequencing the most valuable type-strain genomes for metagenomic binning, comparative biology and taxonomic classification.</title>
        <authorList>
            <person name="Goeker M."/>
        </authorList>
    </citation>
    <scope>NUCLEOTIDE SEQUENCE [LARGE SCALE GENOMIC DNA]</scope>
    <source>
        <strain evidence="2 3">DSM 16268</strain>
    </source>
</reference>
<sequence length="81" mass="8115">MVDFAEGIVVPVLITLAILAALVAGVWAVVTVAGSIALLLAYMATGADPLLRLYGHVPVGAIVVAALVVAGGLMSFRRTAG</sequence>
<accession>A0A7W9FMD5</accession>
<dbReference type="Proteomes" id="UP000523821">
    <property type="component" value="Unassembled WGS sequence"/>
</dbReference>
<feature type="transmembrane region" description="Helical" evidence="1">
    <location>
        <begin position="12"/>
        <end position="41"/>
    </location>
</feature>
<evidence type="ECO:0000256" key="1">
    <source>
        <dbReference type="SAM" id="Phobius"/>
    </source>
</evidence>
<dbReference type="EMBL" id="JACHOO010000004">
    <property type="protein sequence ID" value="MBB5753347.1"/>
    <property type="molecule type" value="Genomic_DNA"/>
</dbReference>
<comment type="caution">
    <text evidence="2">The sequence shown here is derived from an EMBL/GenBank/DDBJ whole genome shotgun (WGS) entry which is preliminary data.</text>
</comment>
<gene>
    <name evidence="2" type="ORF">GGQ63_002413</name>
</gene>
<keyword evidence="1" id="KW-1133">Transmembrane helix</keyword>
<evidence type="ECO:0000313" key="3">
    <source>
        <dbReference type="Proteomes" id="UP000523821"/>
    </source>
</evidence>
<evidence type="ECO:0008006" key="4">
    <source>
        <dbReference type="Google" id="ProtNLM"/>
    </source>
</evidence>
<keyword evidence="1" id="KW-0472">Membrane</keyword>
<organism evidence="2 3">
    <name type="scientific">Prosthecomicrobium pneumaticum</name>
    <dbReference type="NCBI Taxonomy" id="81895"/>
    <lineage>
        <taxon>Bacteria</taxon>
        <taxon>Pseudomonadati</taxon>
        <taxon>Pseudomonadota</taxon>
        <taxon>Alphaproteobacteria</taxon>
        <taxon>Hyphomicrobiales</taxon>
        <taxon>Kaistiaceae</taxon>
        <taxon>Prosthecomicrobium</taxon>
    </lineage>
</organism>
<dbReference type="RefSeq" id="WP_183856069.1">
    <property type="nucleotide sequence ID" value="NZ_JACHOO010000004.1"/>
</dbReference>
<proteinExistence type="predicted"/>
<keyword evidence="1" id="KW-0812">Transmembrane</keyword>
<name>A0A7W9FMD5_9HYPH</name>
<evidence type="ECO:0000313" key="2">
    <source>
        <dbReference type="EMBL" id="MBB5753347.1"/>
    </source>
</evidence>
<dbReference type="AlphaFoldDB" id="A0A7W9FMD5"/>